<evidence type="ECO:0000313" key="2">
    <source>
        <dbReference type="Proteomes" id="UP001057452"/>
    </source>
</evidence>
<comment type="caution">
    <text evidence="1">The sequence shown here is derived from an EMBL/GenBank/DDBJ whole genome shotgun (WGS) entry which is preliminary data.</text>
</comment>
<sequence length="515" mass="56635">MKSLCRMLWISCMLIGYITCGPIQQETAAARLMHWPPPSSYRYWGRRARSDPGSSSYLPVVPVLRSNNAPELPALLEASSSAGPGNYRAPNFYRSPNMAVVKDDYASLRDEHYNSPVVREPEVAYAASRYDTSAPEDNVGSYYNLKDASWMDGRYNNPQVSEPEVAYAGNGYNSNVQVVDYGSSARPGLSSEPAGEEEPEPVFSEVAGPALLEASSSASPGNYRAPNFYLSPNMAVVKDDYASLRDERYNSPVVREPEVAYAASRYDTSAPEDNVGSYYNFKDASWMDGRYNNPQVSEPEVAYAGNGYNSNIQVVDYGSSARPGLSSEPEPVFSEVAGPALLEASSSAGPGNYRAPNFYRSPNMAVVKDDYASLRDERYNSPVVREPEVAYAASRYDTSAPEDNVGSYYNFKDASWMDGRYNNPQVSEPEVAYAGNGYNSNVQVVDYGSLARPGLSSEPAGEQEPEPVFSEVAGLEPVSSFSSRSRYQRKRSQVAQTRYIPGEPVPWHAPNKYVF</sequence>
<organism evidence="1 2">
    <name type="scientific">Chaenocephalus aceratus</name>
    <name type="common">Blackfin icefish</name>
    <name type="synonym">Chaenichthys aceratus</name>
    <dbReference type="NCBI Taxonomy" id="36190"/>
    <lineage>
        <taxon>Eukaryota</taxon>
        <taxon>Metazoa</taxon>
        <taxon>Chordata</taxon>
        <taxon>Craniata</taxon>
        <taxon>Vertebrata</taxon>
        <taxon>Euteleostomi</taxon>
        <taxon>Actinopterygii</taxon>
        <taxon>Neopterygii</taxon>
        <taxon>Teleostei</taxon>
        <taxon>Neoteleostei</taxon>
        <taxon>Acanthomorphata</taxon>
        <taxon>Eupercaria</taxon>
        <taxon>Perciformes</taxon>
        <taxon>Notothenioidei</taxon>
        <taxon>Channichthyidae</taxon>
        <taxon>Chaenocephalus</taxon>
    </lineage>
</organism>
<protein>
    <submittedName>
        <fullName evidence="1">Uncharacterized protein</fullName>
    </submittedName>
</protein>
<accession>A0ACB9W2B6</accession>
<proteinExistence type="predicted"/>
<keyword evidence="2" id="KW-1185">Reference proteome</keyword>
<dbReference type="Proteomes" id="UP001057452">
    <property type="component" value="Chromosome 20"/>
</dbReference>
<gene>
    <name evidence="1" type="ORF">KUCAC02_017620</name>
</gene>
<reference evidence="1" key="1">
    <citation type="submission" date="2022-05" db="EMBL/GenBank/DDBJ databases">
        <title>Chromosome-level genome of Chaenocephalus aceratus.</title>
        <authorList>
            <person name="Park H."/>
        </authorList>
    </citation>
    <scope>NUCLEOTIDE SEQUENCE</scope>
    <source>
        <strain evidence="1">KU_202001</strain>
    </source>
</reference>
<name>A0ACB9W2B6_CHAAC</name>
<evidence type="ECO:0000313" key="1">
    <source>
        <dbReference type="EMBL" id="KAI4806822.1"/>
    </source>
</evidence>
<dbReference type="EMBL" id="CM043804">
    <property type="protein sequence ID" value="KAI4806822.1"/>
    <property type="molecule type" value="Genomic_DNA"/>
</dbReference>